<dbReference type="NCBIfam" id="TIGR00666">
    <property type="entry name" value="PBP4"/>
    <property type="match status" value="1"/>
</dbReference>
<name>A0A9E6SQ64_9RICK</name>
<sequence>MNLKLDFLHNLANKEDTEALATAAYTLVREDASLGSTYKLSLEASYARSLLYFIFLLCILLTSCTSSHQQLYKKKPGFYSYIIGDVQSDYIYKEYASKVYATPASCQKVITSLVALKTLGPEYRYKTELLINKKDRIIHDVIIKFSGNPVLTSSQLIDLLKPLHNSKIKEYVILDNSIFKVPPYSPNLMIDDIGRNYSPPVSSINIDKNLISVKVEPTKLGEFAKISTDLEYNTHSNVITNNQPSSISLSWNGNIINATGNINEKDSYIELKLAPKDHDKYVIKKIQKVMKALNIRAKVKTIQNTSNILSKFKSINQIESPPLKEIIKPAMKISDNLVFDSIYLTVITYNSNQEITDWAKGDVIIKQLIKQYFGIDAKDSLFIDGSGLSRYNRVQPIILFSLLKQGYTIPEFVASLPKAGEESSTLKNRSKLSKNIIAKTGNILGISCLCGYNLEQPYHKKAFVLMVNSFALPNQELYEIIDNFINKQVARK</sequence>
<dbReference type="InterPro" id="IPR012338">
    <property type="entry name" value="Beta-lactam/transpept-like"/>
</dbReference>
<dbReference type="EMBL" id="CP060138">
    <property type="protein sequence ID" value="QQV74814.1"/>
    <property type="molecule type" value="Genomic_DNA"/>
</dbReference>
<accession>A0A9E6SQ64</accession>
<evidence type="ECO:0000313" key="4">
    <source>
        <dbReference type="Proteomes" id="UP000595296"/>
    </source>
</evidence>
<reference evidence="3 4" key="1">
    <citation type="journal article" date="2021" name="Int. J. Syst. Evol. Microbiol.">
        <title>Characterization of a novel transitional group Rickettsia species (Rickettsia tillamookensis sp. nov.) from the western black-legged tick, Ixodes pacificus.</title>
        <authorList>
            <person name="Gauthier D.T."/>
            <person name="Karpathy S.E."/>
            <person name="Grizzard S.L."/>
            <person name="Batra D."/>
            <person name="Rowe L.A."/>
            <person name="Paddock C.D."/>
        </authorList>
    </citation>
    <scope>NUCLEOTIDE SEQUENCE [LARGE SCALE GENOMIC DNA]</scope>
    <source>
        <strain evidence="3 4">Tillamook 23</strain>
    </source>
</reference>
<dbReference type="PANTHER" id="PTHR30023">
    <property type="entry name" value="D-ALANYL-D-ALANINE CARBOXYPEPTIDASE"/>
    <property type="match status" value="1"/>
</dbReference>
<evidence type="ECO:0000256" key="1">
    <source>
        <dbReference type="ARBA" id="ARBA00006096"/>
    </source>
</evidence>
<keyword evidence="4" id="KW-1185">Reference proteome</keyword>
<proteinExistence type="inferred from homology"/>
<dbReference type="PANTHER" id="PTHR30023:SF0">
    <property type="entry name" value="PENICILLIN-SENSITIVE CARBOXYPEPTIDASE A"/>
    <property type="match status" value="1"/>
</dbReference>
<dbReference type="Gene3D" id="3.50.80.20">
    <property type="entry name" value="D-Ala-D-Ala carboxypeptidase C, peptidase S13"/>
    <property type="match status" value="1"/>
</dbReference>
<evidence type="ECO:0000256" key="2">
    <source>
        <dbReference type="ARBA" id="ARBA00022801"/>
    </source>
</evidence>
<evidence type="ECO:0000313" key="3">
    <source>
        <dbReference type="EMBL" id="QQV74814.1"/>
    </source>
</evidence>
<evidence type="ECO:0008006" key="5">
    <source>
        <dbReference type="Google" id="ProtNLM"/>
    </source>
</evidence>
<keyword evidence="2" id="KW-0378">Hydrolase</keyword>
<dbReference type="SUPFAM" id="SSF56601">
    <property type="entry name" value="beta-lactamase/transpeptidase-like"/>
    <property type="match status" value="1"/>
</dbReference>
<organism evidence="3 4">
    <name type="scientific">Rickettsia tillamookensis</name>
    <dbReference type="NCBI Taxonomy" id="2761623"/>
    <lineage>
        <taxon>Bacteria</taxon>
        <taxon>Pseudomonadati</taxon>
        <taxon>Pseudomonadota</taxon>
        <taxon>Alphaproteobacteria</taxon>
        <taxon>Rickettsiales</taxon>
        <taxon>Rickettsiaceae</taxon>
        <taxon>Rickettsieae</taxon>
        <taxon>Rickettsia</taxon>
        <taxon>spotted fever group</taxon>
    </lineage>
</organism>
<comment type="similarity">
    <text evidence="1">Belongs to the peptidase S13 family.</text>
</comment>
<protein>
    <recommendedName>
        <fullName evidence="5">Serine-type D-Ala-D-Ala carboxypeptidase</fullName>
    </recommendedName>
</protein>
<dbReference type="Proteomes" id="UP000595296">
    <property type="component" value="Chromosome"/>
</dbReference>
<dbReference type="InterPro" id="IPR005728">
    <property type="entry name" value="RPE1"/>
</dbReference>
<dbReference type="Gene3D" id="3.40.710.10">
    <property type="entry name" value="DD-peptidase/beta-lactamase superfamily"/>
    <property type="match status" value="1"/>
</dbReference>
<dbReference type="PRINTS" id="PR00922">
    <property type="entry name" value="DADACBPTASE3"/>
</dbReference>
<gene>
    <name evidence="3" type="ORF">H6P87_00355</name>
</gene>
<dbReference type="InterPro" id="IPR000667">
    <property type="entry name" value="Peptidase_S13"/>
</dbReference>
<dbReference type="NCBIfam" id="TIGR01045">
    <property type="entry name" value="RPE1"/>
    <property type="match status" value="1"/>
</dbReference>
<dbReference type="Pfam" id="PF02113">
    <property type="entry name" value="Peptidase_S13"/>
    <property type="match status" value="1"/>
</dbReference>